<sequence>MTLRFIRLSFAIRVLCLAPLCLTAASAAYAEDNLNPAVAKSLEAAGNALSAHNYTEAMQCVTTADGVSGKTDYDSYVIEQMRGAIAAQSGDRAVMQSSYDKLIASSRTPRDTKAQLLQAEATVAYTAKDYAAAAVGFERYLKQIGPNADIEKYLIQAYYLQKDYANAARVQKKLIDETLQAKKLPSENELLMLASCQTQLKDAAGQMHTYTLLATYYPKPDYWAQLLHSLVVNDRLPSALQLDVYRIRLAAGNLKLASDFIDAAEVATQVGLPKVGLVFLSQGNALGVLGKGPGADREVKLRNFINAAADRKQASIAADEASALKAKSGGQLLLVGYNYVSFGQADKGLSLMKQAIEKGVTDSDIAHLRLGEAQMDAGHTADAIATFQTVGGDGAAHDIAELWILKLKAAPANK</sequence>
<evidence type="ECO:0000313" key="3">
    <source>
        <dbReference type="Proteomes" id="UP000188937"/>
    </source>
</evidence>
<feature type="chain" id="PRO_5012888731" description="Tetratricopeptide repeat-like domain-containing protein" evidence="1">
    <location>
        <begin position="31"/>
        <end position="414"/>
    </location>
</feature>
<dbReference type="STRING" id="435.A0U92_05150"/>
<dbReference type="OrthoDB" id="7340606at2"/>
<gene>
    <name evidence="2" type="ORF">A0U92_05150</name>
</gene>
<dbReference type="InterPro" id="IPR011990">
    <property type="entry name" value="TPR-like_helical_dom_sf"/>
</dbReference>
<evidence type="ECO:0008006" key="4">
    <source>
        <dbReference type="Google" id="ProtNLM"/>
    </source>
</evidence>
<name>A0A1U9KEM6_ACEAC</name>
<protein>
    <recommendedName>
        <fullName evidence="4">Tetratricopeptide repeat-like domain-containing protein</fullName>
    </recommendedName>
</protein>
<dbReference type="AlphaFoldDB" id="A0A1U9KEM6"/>
<organism evidence="2 3">
    <name type="scientific">Acetobacter aceti</name>
    <dbReference type="NCBI Taxonomy" id="435"/>
    <lineage>
        <taxon>Bacteria</taxon>
        <taxon>Pseudomonadati</taxon>
        <taxon>Pseudomonadota</taxon>
        <taxon>Alphaproteobacteria</taxon>
        <taxon>Acetobacterales</taxon>
        <taxon>Acetobacteraceae</taxon>
        <taxon>Acetobacter</taxon>
        <taxon>Acetobacter subgen. Acetobacter</taxon>
    </lineage>
</organism>
<evidence type="ECO:0000256" key="1">
    <source>
        <dbReference type="SAM" id="SignalP"/>
    </source>
</evidence>
<dbReference type="KEGG" id="aace:A0U92_05150"/>
<dbReference type="RefSeq" id="WP_077812304.1">
    <property type="nucleotide sequence ID" value="NZ_CP014692.1"/>
</dbReference>
<feature type="signal peptide" evidence="1">
    <location>
        <begin position="1"/>
        <end position="30"/>
    </location>
</feature>
<evidence type="ECO:0000313" key="2">
    <source>
        <dbReference type="EMBL" id="AQS84261.1"/>
    </source>
</evidence>
<dbReference type="SUPFAM" id="SSF48452">
    <property type="entry name" value="TPR-like"/>
    <property type="match status" value="1"/>
</dbReference>
<keyword evidence="3" id="KW-1185">Reference proteome</keyword>
<dbReference type="Proteomes" id="UP000188937">
    <property type="component" value="Chromosome"/>
</dbReference>
<dbReference type="EMBL" id="CP014692">
    <property type="protein sequence ID" value="AQS84261.1"/>
    <property type="molecule type" value="Genomic_DNA"/>
</dbReference>
<dbReference type="Gene3D" id="1.25.40.10">
    <property type="entry name" value="Tetratricopeptide repeat domain"/>
    <property type="match status" value="1"/>
</dbReference>
<accession>A0A1U9KEM6</accession>
<reference evidence="2 3" key="1">
    <citation type="submission" date="2016-03" db="EMBL/GenBank/DDBJ databases">
        <title>Acetic acid bacteria sequencing.</title>
        <authorList>
            <person name="Brandt J."/>
            <person name="Jakob F."/>
            <person name="Vogel R.F."/>
        </authorList>
    </citation>
    <scope>NUCLEOTIDE SEQUENCE [LARGE SCALE GENOMIC DNA]</scope>
    <source>
        <strain evidence="2 3">TMW2.1153</strain>
    </source>
</reference>
<proteinExistence type="predicted"/>
<keyword evidence="1" id="KW-0732">Signal</keyword>